<reference evidence="2" key="1">
    <citation type="journal article" date="2020" name="Stud. Mycol.">
        <title>101 Dothideomycetes genomes: a test case for predicting lifestyles and emergence of pathogens.</title>
        <authorList>
            <person name="Haridas S."/>
            <person name="Albert R."/>
            <person name="Binder M."/>
            <person name="Bloem J."/>
            <person name="Labutti K."/>
            <person name="Salamov A."/>
            <person name="Andreopoulos B."/>
            <person name="Baker S."/>
            <person name="Barry K."/>
            <person name="Bills G."/>
            <person name="Bluhm B."/>
            <person name="Cannon C."/>
            <person name="Castanera R."/>
            <person name="Culley D."/>
            <person name="Daum C."/>
            <person name="Ezra D."/>
            <person name="Gonzalez J."/>
            <person name="Henrissat B."/>
            <person name="Kuo A."/>
            <person name="Liang C."/>
            <person name="Lipzen A."/>
            <person name="Lutzoni F."/>
            <person name="Magnuson J."/>
            <person name="Mondo S."/>
            <person name="Nolan M."/>
            <person name="Ohm R."/>
            <person name="Pangilinan J."/>
            <person name="Park H.-J."/>
            <person name="Ramirez L."/>
            <person name="Alfaro M."/>
            <person name="Sun H."/>
            <person name="Tritt A."/>
            <person name="Yoshinaga Y."/>
            <person name="Zwiers L.-H."/>
            <person name="Turgeon B."/>
            <person name="Goodwin S."/>
            <person name="Spatafora J."/>
            <person name="Crous P."/>
            <person name="Grigoriev I."/>
        </authorList>
    </citation>
    <scope>NUCLEOTIDE SEQUENCE</scope>
    <source>
        <strain evidence="2">CBS 207.26</strain>
    </source>
</reference>
<dbReference type="EMBL" id="ML994629">
    <property type="protein sequence ID" value="KAF2186451.1"/>
    <property type="molecule type" value="Genomic_DNA"/>
</dbReference>
<dbReference type="Pfam" id="PF23397">
    <property type="entry name" value="DUF7104"/>
    <property type="match status" value="8"/>
</dbReference>
<dbReference type="Proteomes" id="UP000800200">
    <property type="component" value="Unassembled WGS sequence"/>
</dbReference>
<dbReference type="InterPro" id="IPR055530">
    <property type="entry name" value="DUF7104"/>
</dbReference>
<evidence type="ECO:0000259" key="1">
    <source>
        <dbReference type="Pfam" id="PF06985"/>
    </source>
</evidence>
<dbReference type="Pfam" id="PF06985">
    <property type="entry name" value="HET"/>
    <property type="match status" value="1"/>
</dbReference>
<sequence length="695" mass="78050">MDDFKYEPIDLEGPAFRLLRLFKGRESDIECELFQAWLYGDSAISYEALSYTWGGTEMTEHVKINGRRLGVTINLYLALQHLRFQDLDRILWVDAICIDQSNKKERGHQVQQMRDIYNQADKVIFWLGPATYETNVVMDSLKRLHEESIKYTCKDWKLTDKRWIDLWLAVQPILRSQHLGLVTRQHAGMESLLERPWFKRVWILQEVANARAAVVCSGAKSVSARIFALGPLLIGVQPEPHCQAVLDIMPGPSRNDSWWSQKRDLYTLLLKFKGSKASDQRDMIYAFLSISSDAHDIDNLRADYTKTAQQVVYEATSFLFDLSDFPYHTMPRFLCNFTSLNTEYLCRVVKSYDANNVASFLKRRGDEVAITKEVVKAAAGNTRSGKEVMTILLEQRGGEVKVTEEVVEAAAGNTQSGKEVMALLLEQRGGEVKVTEEVVKAAVGNTESGKEVMTLLLEQRGDEVKVTEEVVKAAAGNTESGKEVIALLLEQRVEGFNITPGLVTELARLFSARSMALLLKRRRDAVYVTEEMVKAAAGNTRSGKEVMALLLEQRGGEVKVTEDVVIAAAGNTWSGKEVMALLLKQRAEGFNITLRLVTVLARLFSARFMALLSIQRGGEVKVIEEVVKAIVRNTKSGVRVIALLLKQRRDKVKITEEVIKAAAGNTESGKEVMTLFLEQRTEGFNITLELITELA</sequence>
<dbReference type="Gene3D" id="1.20.5.340">
    <property type="match status" value="4"/>
</dbReference>
<feature type="domain" description="Heterokaryon incompatibility" evidence="1">
    <location>
        <begin position="46"/>
        <end position="206"/>
    </location>
</feature>
<name>A0A6A6E3I4_9PEZI</name>
<dbReference type="AlphaFoldDB" id="A0A6A6E3I4"/>
<dbReference type="InterPro" id="IPR052895">
    <property type="entry name" value="HetReg/Transcr_Mod"/>
</dbReference>
<keyword evidence="3" id="KW-1185">Reference proteome</keyword>
<evidence type="ECO:0000313" key="2">
    <source>
        <dbReference type="EMBL" id="KAF2186451.1"/>
    </source>
</evidence>
<dbReference type="InterPro" id="IPR010730">
    <property type="entry name" value="HET"/>
</dbReference>
<organism evidence="2 3">
    <name type="scientific">Zopfia rhizophila CBS 207.26</name>
    <dbReference type="NCBI Taxonomy" id="1314779"/>
    <lineage>
        <taxon>Eukaryota</taxon>
        <taxon>Fungi</taxon>
        <taxon>Dikarya</taxon>
        <taxon>Ascomycota</taxon>
        <taxon>Pezizomycotina</taxon>
        <taxon>Dothideomycetes</taxon>
        <taxon>Dothideomycetes incertae sedis</taxon>
        <taxon>Zopfiaceae</taxon>
        <taxon>Zopfia</taxon>
    </lineage>
</organism>
<protein>
    <submittedName>
        <fullName evidence="2">HET-domain-containing protein</fullName>
    </submittedName>
</protein>
<dbReference type="PANTHER" id="PTHR24148">
    <property type="entry name" value="ANKYRIN REPEAT DOMAIN-CONTAINING PROTEIN 39 HOMOLOG-RELATED"/>
    <property type="match status" value="1"/>
</dbReference>
<evidence type="ECO:0000313" key="3">
    <source>
        <dbReference type="Proteomes" id="UP000800200"/>
    </source>
</evidence>
<gene>
    <name evidence="2" type="ORF">K469DRAFT_663332</name>
</gene>
<dbReference type="PANTHER" id="PTHR24148:SF78">
    <property type="entry name" value="HETEROKARYON INCOMPATIBILITY DOMAIN-CONTAINING PROTEIN"/>
    <property type="match status" value="1"/>
</dbReference>
<proteinExistence type="predicted"/>
<dbReference type="OrthoDB" id="194358at2759"/>
<accession>A0A6A6E3I4</accession>